<evidence type="ECO:0000256" key="8">
    <source>
        <dbReference type="ARBA" id="ARBA00022889"/>
    </source>
</evidence>
<dbReference type="GO" id="GO:0007155">
    <property type="term" value="P:cell adhesion"/>
    <property type="evidence" value="ECO:0007669"/>
    <property type="project" value="UniProtKB-KW"/>
</dbReference>
<comment type="subcellular location">
    <subcellularLocation>
        <location evidence="2">Membrane</location>
        <topology evidence="2">Lipid-anchor</topology>
        <topology evidence="2">GPI-anchor</topology>
    </subcellularLocation>
    <subcellularLocation>
        <location evidence="1">Secreted</location>
        <location evidence="1">Cell wall</location>
    </subcellularLocation>
</comment>
<dbReference type="AlphaFoldDB" id="A0A0H5C9J5"/>
<evidence type="ECO:0000256" key="7">
    <source>
        <dbReference type="ARBA" id="ARBA00022737"/>
    </source>
</evidence>
<dbReference type="Proteomes" id="UP000038830">
    <property type="component" value="Unassembled WGS sequence"/>
</dbReference>
<name>A0A0H5C9J5_CYBJN</name>
<dbReference type="GO" id="GO:0098552">
    <property type="term" value="C:side of membrane"/>
    <property type="evidence" value="ECO:0007669"/>
    <property type="project" value="UniProtKB-KW"/>
</dbReference>
<dbReference type="Gene3D" id="2.60.40.2430">
    <property type="entry name" value="Agglutinin-like protein, N-terminal domain, N2 subdomain"/>
    <property type="match status" value="1"/>
</dbReference>
<reference evidence="16" key="1">
    <citation type="journal article" date="2015" name="J. Biotechnol.">
        <title>The structure of the Cyberlindnera jadinii genome and its relation to Candida utilis analyzed by the occurrence of single nucleotide polymorphisms.</title>
        <authorList>
            <person name="Rupp O."/>
            <person name="Brinkrolf K."/>
            <person name="Buerth C."/>
            <person name="Kunigo M."/>
            <person name="Schneider J."/>
            <person name="Jaenicke S."/>
            <person name="Goesmann A."/>
            <person name="Puehler A."/>
            <person name="Jaeger K.-E."/>
            <person name="Ernst J.F."/>
        </authorList>
    </citation>
    <scope>NUCLEOTIDE SEQUENCE [LARGE SCALE GENOMIC DNA]</scope>
    <source>
        <strain evidence="16">ATCC 18201 / CBS 1600 / BCRC 20928 / JCM 3617 / NBRC 0987 / NRRL Y-1542</strain>
    </source>
</reference>
<evidence type="ECO:0000256" key="10">
    <source>
        <dbReference type="ARBA" id="ARBA00023157"/>
    </source>
</evidence>
<dbReference type="EMBL" id="CDQK01000007">
    <property type="protein sequence ID" value="CEP25075.1"/>
    <property type="molecule type" value="Genomic_DNA"/>
</dbReference>
<dbReference type="Gene3D" id="2.60.40.1280">
    <property type="match status" value="1"/>
</dbReference>
<dbReference type="InterPro" id="IPR008966">
    <property type="entry name" value="Adhesion_dom_sf"/>
</dbReference>
<dbReference type="InterPro" id="IPR024672">
    <property type="entry name" value="Agglutinin-like_N"/>
</dbReference>
<dbReference type="InterPro" id="IPR043063">
    <property type="entry name" value="Agglutinin-like_N_N2"/>
</dbReference>
<dbReference type="PANTHER" id="PTHR33793:SF2">
    <property type="entry name" value="AGGLUTININ-LIKE PROTEIN 6"/>
    <property type="match status" value="1"/>
</dbReference>
<accession>A0A0H5C9J5</accession>
<evidence type="ECO:0000256" key="2">
    <source>
        <dbReference type="ARBA" id="ARBA00004589"/>
    </source>
</evidence>
<keyword evidence="3" id="KW-0134">Cell wall</keyword>
<gene>
    <name evidence="15" type="primary">ALS3</name>
    <name evidence="15" type="ORF">BN1211_6064</name>
</gene>
<dbReference type="SMART" id="SM01056">
    <property type="entry name" value="Candida_ALS_N"/>
    <property type="match status" value="1"/>
</dbReference>
<evidence type="ECO:0000256" key="11">
    <source>
        <dbReference type="ARBA" id="ARBA00023180"/>
    </source>
</evidence>
<dbReference type="InterPro" id="IPR011252">
    <property type="entry name" value="Fibrogen-bd_dom1"/>
</dbReference>
<dbReference type="Pfam" id="PF11766">
    <property type="entry name" value="Candida_ALS_N"/>
    <property type="match status" value="1"/>
</dbReference>
<evidence type="ECO:0000313" key="15">
    <source>
        <dbReference type="EMBL" id="CEP25075.1"/>
    </source>
</evidence>
<evidence type="ECO:0000256" key="5">
    <source>
        <dbReference type="ARBA" id="ARBA00022622"/>
    </source>
</evidence>
<keyword evidence="7" id="KW-0677">Repeat</keyword>
<evidence type="ECO:0000256" key="4">
    <source>
        <dbReference type="ARBA" id="ARBA00022525"/>
    </source>
</evidence>
<keyword evidence="8" id="KW-0130">Cell adhesion</keyword>
<keyword evidence="12" id="KW-0449">Lipoprotein</keyword>
<feature type="domain" description="Agglutinin-like protein N-terminal" evidence="14">
    <location>
        <begin position="60"/>
        <end position="310"/>
    </location>
</feature>
<dbReference type="InterPro" id="IPR033504">
    <property type="entry name" value="ALS"/>
</dbReference>
<keyword evidence="10" id="KW-1015">Disulfide bond</keyword>
<dbReference type="SUPFAM" id="SSF49401">
    <property type="entry name" value="Bacterial adhesins"/>
    <property type="match status" value="1"/>
</dbReference>
<keyword evidence="6 13" id="KW-0732">Signal</keyword>
<feature type="chain" id="PRO_5005216634" evidence="13">
    <location>
        <begin position="22"/>
        <end position="362"/>
    </location>
</feature>
<evidence type="ECO:0000313" key="16">
    <source>
        <dbReference type="Proteomes" id="UP000038830"/>
    </source>
</evidence>
<evidence type="ECO:0000256" key="13">
    <source>
        <dbReference type="SAM" id="SignalP"/>
    </source>
</evidence>
<evidence type="ECO:0000256" key="3">
    <source>
        <dbReference type="ARBA" id="ARBA00022512"/>
    </source>
</evidence>
<feature type="signal peptide" evidence="13">
    <location>
        <begin position="1"/>
        <end position="21"/>
    </location>
</feature>
<protein>
    <submittedName>
        <fullName evidence="15">ALS3 protein</fullName>
    </submittedName>
</protein>
<keyword evidence="5" id="KW-0336">GPI-anchor</keyword>
<keyword evidence="11" id="KW-0325">Glycoprotein</keyword>
<proteinExistence type="predicted"/>
<organism evidence="15 16">
    <name type="scientific">Cyberlindnera jadinii (strain ATCC 18201 / CBS 1600 / BCRC 20928 / JCM 3617 / NBRC 0987 / NRRL Y-1542)</name>
    <name type="common">Torula yeast</name>
    <name type="synonym">Candida utilis</name>
    <dbReference type="NCBI Taxonomy" id="983966"/>
    <lineage>
        <taxon>Eukaryota</taxon>
        <taxon>Fungi</taxon>
        <taxon>Dikarya</taxon>
        <taxon>Ascomycota</taxon>
        <taxon>Saccharomycotina</taxon>
        <taxon>Saccharomycetes</taxon>
        <taxon>Phaffomycetales</taxon>
        <taxon>Phaffomycetaceae</taxon>
        <taxon>Cyberlindnera</taxon>
    </lineage>
</organism>
<keyword evidence="4" id="KW-0964">Secreted</keyword>
<sequence>MNWSSITGILAFSIFTVLVSCKDVDGVFTAINYIRYNSNYVDATSYLNGGPMSFYDTELSWSIDTSKVNTGDHFYLNMPYVFEIRILEGTRVTNNFDILMDNGQTLASCTVDQAGGRSLETVVKCQVTANLDDYQSLSGTVGFLTVFDGGTRVETIEAANHWKSGSNVVTFNGDISRSVSFSNSETDQNQYFSRITMRGDTNYYFAPPKSVCRNAGIRSGTFQFSINQPYYTIVKDDSQLYYTTSLNSFGFPTDAHPVQIQSTTLSRDGLTLTITFGSVPAGARLWWSGYTLNTASYVSYQSEITLDAECVSGYTPTVKLSRTHTPIQGSAGGDGSGVSKYHSFTLLALNATILTVRLQTNR</sequence>
<evidence type="ECO:0000256" key="9">
    <source>
        <dbReference type="ARBA" id="ARBA00023136"/>
    </source>
</evidence>
<evidence type="ECO:0000256" key="6">
    <source>
        <dbReference type="ARBA" id="ARBA00022729"/>
    </source>
</evidence>
<evidence type="ECO:0000256" key="1">
    <source>
        <dbReference type="ARBA" id="ARBA00004191"/>
    </source>
</evidence>
<dbReference type="PANTHER" id="PTHR33793">
    <property type="entry name" value="ALPHA-AGGLUTININ"/>
    <property type="match status" value="1"/>
</dbReference>
<evidence type="ECO:0000259" key="14">
    <source>
        <dbReference type="SMART" id="SM01056"/>
    </source>
</evidence>
<keyword evidence="9" id="KW-0472">Membrane</keyword>
<evidence type="ECO:0000256" key="12">
    <source>
        <dbReference type="ARBA" id="ARBA00023288"/>
    </source>
</evidence>